<dbReference type="PROSITE" id="PS50893">
    <property type="entry name" value="ABC_TRANSPORTER_2"/>
    <property type="match status" value="1"/>
</dbReference>
<protein>
    <submittedName>
        <fullName evidence="7">Phosphate ABC transporter ATP-binding protein</fullName>
    </submittedName>
</protein>
<dbReference type="PANTHER" id="PTHR43423">
    <property type="entry name" value="ABC TRANSPORTER I FAMILY MEMBER 17"/>
    <property type="match status" value="1"/>
</dbReference>
<dbReference type="EMBL" id="LPWF01000035">
    <property type="protein sequence ID" value="ODR94853.1"/>
    <property type="molecule type" value="Genomic_DNA"/>
</dbReference>
<name>A0A1E3VMV2_9HYPH</name>
<gene>
    <name evidence="7" type="ORF">AUC69_03010</name>
</gene>
<dbReference type="InterPro" id="IPR017871">
    <property type="entry name" value="ABC_transporter-like_CS"/>
</dbReference>
<keyword evidence="5 7" id="KW-0067">ATP-binding</keyword>
<evidence type="ECO:0000256" key="4">
    <source>
        <dbReference type="ARBA" id="ARBA00022741"/>
    </source>
</evidence>
<evidence type="ECO:0000259" key="6">
    <source>
        <dbReference type="PROSITE" id="PS50893"/>
    </source>
</evidence>
<dbReference type="Pfam" id="PF00005">
    <property type="entry name" value="ABC_tran"/>
    <property type="match status" value="1"/>
</dbReference>
<dbReference type="InterPro" id="IPR003439">
    <property type="entry name" value="ABC_transporter-like_ATP-bd"/>
</dbReference>
<evidence type="ECO:0000256" key="5">
    <source>
        <dbReference type="ARBA" id="ARBA00022840"/>
    </source>
</evidence>
<evidence type="ECO:0000256" key="2">
    <source>
        <dbReference type="ARBA" id="ARBA00022448"/>
    </source>
</evidence>
<dbReference type="SMART" id="SM00382">
    <property type="entry name" value="AAA"/>
    <property type="match status" value="1"/>
</dbReference>
<evidence type="ECO:0000256" key="3">
    <source>
        <dbReference type="ARBA" id="ARBA00022592"/>
    </source>
</evidence>
<dbReference type="PANTHER" id="PTHR43423:SF1">
    <property type="entry name" value="ABC TRANSPORTER I FAMILY MEMBER 17"/>
    <property type="match status" value="1"/>
</dbReference>
<dbReference type="Proteomes" id="UP000094472">
    <property type="component" value="Unassembled WGS sequence"/>
</dbReference>
<dbReference type="PROSITE" id="PS00211">
    <property type="entry name" value="ABC_TRANSPORTER_1"/>
    <property type="match status" value="1"/>
</dbReference>
<dbReference type="Gene3D" id="3.40.50.300">
    <property type="entry name" value="P-loop containing nucleotide triphosphate hydrolases"/>
    <property type="match status" value="1"/>
</dbReference>
<evidence type="ECO:0000313" key="8">
    <source>
        <dbReference type="Proteomes" id="UP000094472"/>
    </source>
</evidence>
<dbReference type="SUPFAM" id="SSF52540">
    <property type="entry name" value="P-loop containing nucleoside triphosphate hydrolases"/>
    <property type="match status" value="1"/>
</dbReference>
<organism evidence="7 8">
    <name type="scientific">Methyloceanibacter superfactus</name>
    <dbReference type="NCBI Taxonomy" id="1774969"/>
    <lineage>
        <taxon>Bacteria</taxon>
        <taxon>Pseudomonadati</taxon>
        <taxon>Pseudomonadota</taxon>
        <taxon>Alphaproteobacteria</taxon>
        <taxon>Hyphomicrobiales</taxon>
        <taxon>Hyphomicrobiaceae</taxon>
        <taxon>Methyloceanibacter</taxon>
    </lineage>
</organism>
<dbReference type="InterPro" id="IPR027417">
    <property type="entry name" value="P-loop_NTPase"/>
</dbReference>
<dbReference type="NCBIfam" id="TIGR00972">
    <property type="entry name" value="3a0107s01c2"/>
    <property type="match status" value="1"/>
</dbReference>
<reference evidence="7 8" key="1">
    <citation type="journal article" date="2016" name="Environ. Microbiol.">
        <title>New Methyloceanibacter diversity from North Sea sediments includes methanotroph containing solely the soluble methane monooxygenase.</title>
        <authorList>
            <person name="Vekeman B."/>
            <person name="Kerckhof F.M."/>
            <person name="Cremers G."/>
            <person name="de Vos P."/>
            <person name="Vandamme P."/>
            <person name="Boon N."/>
            <person name="Op den Camp H.J."/>
            <person name="Heylen K."/>
        </authorList>
    </citation>
    <scope>NUCLEOTIDE SEQUENCE [LARGE SCALE GENOMIC DNA]</scope>
    <source>
        <strain evidence="7 8">R-67175</strain>
    </source>
</reference>
<evidence type="ECO:0000256" key="1">
    <source>
        <dbReference type="ARBA" id="ARBA00005417"/>
    </source>
</evidence>
<dbReference type="InterPro" id="IPR005670">
    <property type="entry name" value="PstB-like"/>
</dbReference>
<evidence type="ECO:0000313" key="7">
    <source>
        <dbReference type="EMBL" id="ODR94853.1"/>
    </source>
</evidence>
<keyword evidence="4" id="KW-0547">Nucleotide-binding</keyword>
<dbReference type="GO" id="GO:0035435">
    <property type="term" value="P:phosphate ion transmembrane transport"/>
    <property type="evidence" value="ECO:0007669"/>
    <property type="project" value="InterPro"/>
</dbReference>
<dbReference type="CDD" id="cd03260">
    <property type="entry name" value="ABC_PstB_phosphate_transporter"/>
    <property type="match status" value="1"/>
</dbReference>
<comment type="similarity">
    <text evidence="1">Belongs to the ABC transporter superfamily.</text>
</comment>
<accession>A0A1E3VMV2</accession>
<keyword evidence="3" id="KW-0592">Phosphate transport</keyword>
<proteinExistence type="inferred from homology"/>
<dbReference type="STRING" id="1774969.AUC69_03010"/>
<dbReference type="GO" id="GO:0016020">
    <property type="term" value="C:membrane"/>
    <property type="evidence" value="ECO:0007669"/>
    <property type="project" value="InterPro"/>
</dbReference>
<feature type="domain" description="ABC transporter" evidence="6">
    <location>
        <begin position="1"/>
        <end position="243"/>
    </location>
</feature>
<dbReference type="AlphaFoldDB" id="A0A1E3VMV2"/>
<dbReference type="InterPro" id="IPR003593">
    <property type="entry name" value="AAA+_ATPase"/>
</dbReference>
<keyword evidence="2" id="KW-0813">Transport</keyword>
<dbReference type="GO" id="GO:0005315">
    <property type="term" value="F:phosphate transmembrane transporter activity"/>
    <property type="evidence" value="ECO:0007669"/>
    <property type="project" value="InterPro"/>
</dbReference>
<comment type="caution">
    <text evidence="7">The sequence shown here is derived from an EMBL/GenBank/DDBJ whole genome shotgun (WGS) entry which is preliminary data.</text>
</comment>
<keyword evidence="8" id="KW-1185">Reference proteome</keyword>
<dbReference type="GO" id="GO:0005524">
    <property type="term" value="F:ATP binding"/>
    <property type="evidence" value="ECO:0007669"/>
    <property type="project" value="UniProtKB-KW"/>
</dbReference>
<dbReference type="GO" id="GO:0016887">
    <property type="term" value="F:ATP hydrolysis activity"/>
    <property type="evidence" value="ECO:0007669"/>
    <property type="project" value="InterPro"/>
</dbReference>
<sequence>MNVEDVSFWYGPKQALKDISLDIYANEATAFIGPSGCGKTTLLRCLNRTNDIIEHTRMTGRILLDGEDIYAPGIDPPVLRQRFGWIAQKPNPFPRSITANIAYGAEIQGIVTNRKERDALVEQTLRAVGMWDEVKDRLHEAGTDLSGGQQQRLCIARAIATNPEVLLMDEPCSALDPIATALFENLVDELRDRYTIVIVTHNMQQAARISQRAAFFHLGNLVEVGDTEQIFMKPRTQRCLDFVTGRYG</sequence>